<dbReference type="NCBIfam" id="TIGR00287">
    <property type="entry name" value="cas1"/>
    <property type="match status" value="2"/>
</dbReference>
<gene>
    <name evidence="11" type="primary">cas1_2</name>
    <name evidence="9" type="synonym">cas1</name>
    <name evidence="11" type="ORF">CCAX7_61920</name>
</gene>
<dbReference type="Proteomes" id="UP000287394">
    <property type="component" value="Chromosome"/>
</dbReference>
<keyword evidence="12" id="KW-1185">Reference proteome</keyword>
<evidence type="ECO:0000256" key="6">
    <source>
        <dbReference type="ARBA" id="ARBA00023118"/>
    </source>
</evidence>
<comment type="cofactor">
    <cofactor evidence="9">
        <name>Mg(2+)</name>
        <dbReference type="ChEBI" id="CHEBI:18420"/>
    </cofactor>
    <cofactor evidence="9">
        <name>Mn(2+)</name>
        <dbReference type="ChEBI" id="CHEBI:29035"/>
    </cofactor>
</comment>
<evidence type="ECO:0000256" key="1">
    <source>
        <dbReference type="ARBA" id="ARBA00022722"/>
    </source>
</evidence>
<keyword evidence="7 9" id="KW-0238">DNA-binding</keyword>
<feature type="binding site" evidence="9">
    <location>
        <position position="302"/>
    </location>
    <ligand>
        <name>Mn(2+)</name>
        <dbReference type="ChEBI" id="CHEBI:29035"/>
    </ligand>
</feature>
<organism evidence="11 12">
    <name type="scientific">Capsulimonas corticalis</name>
    <dbReference type="NCBI Taxonomy" id="2219043"/>
    <lineage>
        <taxon>Bacteria</taxon>
        <taxon>Bacillati</taxon>
        <taxon>Armatimonadota</taxon>
        <taxon>Armatimonadia</taxon>
        <taxon>Capsulimonadales</taxon>
        <taxon>Capsulimonadaceae</taxon>
        <taxon>Capsulimonas</taxon>
    </lineage>
</organism>
<comment type="similarity">
    <text evidence="9">Belongs to the CRISPR-associated endonuclease Cas1 family.</text>
</comment>
<dbReference type="Gene3D" id="1.20.120.920">
    <property type="entry name" value="CRISPR-associated endonuclease Cas1, C-terminal domain"/>
    <property type="match status" value="1"/>
</dbReference>
<dbReference type="InterPro" id="IPR002729">
    <property type="entry name" value="CRISPR-assoc_Cas1"/>
</dbReference>
<protein>
    <recommendedName>
        <fullName evidence="9">CRISPR-associated endonuclease Cas1</fullName>
        <ecNumber evidence="9">3.1.-.-</ecNumber>
    </recommendedName>
</protein>
<dbReference type="PANTHER" id="PTHR43219">
    <property type="entry name" value="CRISPR-ASSOCIATED ENDONUCLEASE CAS1"/>
    <property type="match status" value="1"/>
</dbReference>
<sequence length="395" mass="45224">MLGVTSVKNYYVLSNGRVRRESNTLYIETADGAKKPLPVEDVESLYVYGEVDINTKLLNFLSQKRIPLHVFNYHGFYSGSYYPREYLHSGYLLVQQVQHYQDAEKRLALAREIVRGSAHSLLRNIAYYDRRRPGTAAEREPEGEIGNAELPGDPETEAAVDAALDDPSVDTNFQADDDLDPLESSLTLNDDAPSLGQIRATVTALAALIGAQTHVNAVRGVEGKMRERYYQAWRHILSSEWLFERRVRRPPDNEVNALISFGNSVLYTTCLGEIYRTQLTPTISYVHEPGARRFSLALDLSEMFKPLIVDRAIFRLINTGQLDASHFDKSMDGCFLTDAGKRLFLRSLEDRLATIIKHRRLGRHVTYRHLIRLECYKLVRHLTDVEPYRAFRAWW</sequence>
<feature type="compositionally biased region" description="Basic and acidic residues" evidence="10">
    <location>
        <begin position="133"/>
        <end position="142"/>
    </location>
</feature>
<dbReference type="KEGG" id="ccot:CCAX7_61920"/>
<comment type="subunit">
    <text evidence="9">Homodimer, forms a heterotetramer with a Cas2 homodimer.</text>
</comment>
<feature type="binding site" evidence="9">
    <location>
        <position position="287"/>
    </location>
    <ligand>
        <name>Mn(2+)</name>
        <dbReference type="ChEBI" id="CHEBI:29035"/>
    </ligand>
</feature>
<evidence type="ECO:0000313" key="12">
    <source>
        <dbReference type="Proteomes" id="UP000287394"/>
    </source>
</evidence>
<keyword evidence="1 9" id="KW-0540">Nuclease</keyword>
<dbReference type="EC" id="3.1.-.-" evidence="9"/>
<evidence type="ECO:0000256" key="9">
    <source>
        <dbReference type="HAMAP-Rule" id="MF_01470"/>
    </source>
</evidence>
<feature type="region of interest" description="Disordered" evidence="10">
    <location>
        <begin position="133"/>
        <end position="154"/>
    </location>
</feature>
<dbReference type="Gene3D" id="3.100.10.20">
    <property type="entry name" value="CRISPR-associated endonuclease Cas1, N-terminal domain"/>
    <property type="match status" value="1"/>
</dbReference>
<dbReference type="GO" id="GO:0046872">
    <property type="term" value="F:metal ion binding"/>
    <property type="evidence" value="ECO:0007669"/>
    <property type="project" value="UniProtKB-UniRule"/>
</dbReference>
<dbReference type="GO" id="GO:0003677">
    <property type="term" value="F:DNA binding"/>
    <property type="evidence" value="ECO:0007669"/>
    <property type="project" value="UniProtKB-KW"/>
</dbReference>
<dbReference type="Pfam" id="PF01867">
    <property type="entry name" value="Cas_Cas1"/>
    <property type="match status" value="2"/>
</dbReference>
<evidence type="ECO:0000256" key="3">
    <source>
        <dbReference type="ARBA" id="ARBA00022759"/>
    </source>
</evidence>
<proteinExistence type="inferred from homology"/>
<dbReference type="InterPro" id="IPR042211">
    <property type="entry name" value="CRISPR-assoc_Cas1_N"/>
</dbReference>
<dbReference type="HAMAP" id="MF_01470">
    <property type="entry name" value="Cas1"/>
    <property type="match status" value="1"/>
</dbReference>
<dbReference type="GO" id="GO:0016787">
    <property type="term" value="F:hydrolase activity"/>
    <property type="evidence" value="ECO:0007669"/>
    <property type="project" value="UniProtKB-KW"/>
</dbReference>
<dbReference type="GO" id="GO:0051607">
    <property type="term" value="P:defense response to virus"/>
    <property type="evidence" value="ECO:0007669"/>
    <property type="project" value="UniProtKB-UniRule"/>
</dbReference>
<dbReference type="PANTHER" id="PTHR43219:SF2">
    <property type="entry name" value="CRISPR-ASSOCIATED ENDONUCLEASE CAS1"/>
    <property type="match status" value="1"/>
</dbReference>
<dbReference type="AlphaFoldDB" id="A0A9N7L8X0"/>
<feature type="binding site" evidence="9">
    <location>
        <position position="222"/>
    </location>
    <ligand>
        <name>Mn(2+)</name>
        <dbReference type="ChEBI" id="CHEBI:29035"/>
    </ligand>
</feature>
<evidence type="ECO:0000256" key="10">
    <source>
        <dbReference type="SAM" id="MobiDB-lite"/>
    </source>
</evidence>
<keyword evidence="5 9" id="KW-0460">Magnesium</keyword>
<reference evidence="11 12" key="1">
    <citation type="journal article" date="2019" name="Int. J. Syst. Evol. Microbiol.">
        <title>Capsulimonas corticalis gen. nov., sp. nov., an aerobic capsulated bacterium, of a novel bacterial order, Capsulimonadales ord. nov., of the class Armatimonadia of the phylum Armatimonadetes.</title>
        <authorList>
            <person name="Li J."/>
            <person name="Kudo C."/>
            <person name="Tonouchi A."/>
        </authorList>
    </citation>
    <scope>NUCLEOTIDE SEQUENCE [LARGE SCALE GENOMIC DNA]</scope>
    <source>
        <strain evidence="11 12">AX-7</strain>
    </source>
</reference>
<keyword evidence="3 9" id="KW-0255">Endonuclease</keyword>
<comment type="function">
    <text evidence="9">CRISPR (clustered regularly interspaced short palindromic repeat), is an adaptive immune system that provides protection against mobile genetic elements (viruses, transposable elements and conjugative plasmids). CRISPR clusters contain spacers, sequences complementary to antecedent mobile elements, and target invading nucleic acids. CRISPR clusters are transcribed and processed into CRISPR RNA (crRNA). Acts as a dsDNA endonuclease. Involved in the integration of spacer DNA into the CRISPR cassette.</text>
</comment>
<evidence type="ECO:0000256" key="8">
    <source>
        <dbReference type="ARBA" id="ARBA00023211"/>
    </source>
</evidence>
<evidence type="ECO:0000256" key="4">
    <source>
        <dbReference type="ARBA" id="ARBA00022801"/>
    </source>
</evidence>
<keyword evidence="4 9" id="KW-0378">Hydrolase</keyword>
<name>A0A9N7L8X0_9BACT</name>
<dbReference type="InterPro" id="IPR042206">
    <property type="entry name" value="CRISPR-assoc_Cas1_C"/>
</dbReference>
<keyword evidence="2 9" id="KW-0479">Metal-binding</keyword>
<dbReference type="GO" id="GO:0004520">
    <property type="term" value="F:DNA endonuclease activity"/>
    <property type="evidence" value="ECO:0007669"/>
    <property type="project" value="InterPro"/>
</dbReference>
<keyword evidence="8 9" id="KW-0464">Manganese</keyword>
<dbReference type="GO" id="GO:0043571">
    <property type="term" value="P:maintenance of CRISPR repeat elements"/>
    <property type="evidence" value="ECO:0007669"/>
    <property type="project" value="UniProtKB-UniRule"/>
</dbReference>
<dbReference type="EMBL" id="AP025739">
    <property type="protein sequence ID" value="BDI34141.1"/>
    <property type="molecule type" value="Genomic_DNA"/>
</dbReference>
<evidence type="ECO:0000256" key="5">
    <source>
        <dbReference type="ARBA" id="ARBA00022842"/>
    </source>
</evidence>
<keyword evidence="6 9" id="KW-0051">Antiviral defense</keyword>
<evidence type="ECO:0000256" key="2">
    <source>
        <dbReference type="ARBA" id="ARBA00022723"/>
    </source>
</evidence>
<evidence type="ECO:0000313" key="11">
    <source>
        <dbReference type="EMBL" id="BDI34141.1"/>
    </source>
</evidence>
<dbReference type="InterPro" id="IPR019858">
    <property type="entry name" value="CRISPR-assoc_Cas1_HMARI/TNEAP"/>
</dbReference>
<evidence type="ECO:0000256" key="7">
    <source>
        <dbReference type="ARBA" id="ARBA00023125"/>
    </source>
</evidence>
<dbReference type="CDD" id="cd09722">
    <property type="entry name" value="Cas1_I-B"/>
    <property type="match status" value="1"/>
</dbReference>
<accession>A0A9N7L8X0</accession>